<evidence type="ECO:0000313" key="2">
    <source>
        <dbReference type="Proteomes" id="UP000799757"/>
    </source>
</evidence>
<keyword evidence="2" id="KW-1185">Reference proteome</keyword>
<gene>
    <name evidence="1" type="ORF">K505DRAFT_337848</name>
</gene>
<evidence type="ECO:0000313" key="1">
    <source>
        <dbReference type="EMBL" id="KAF2793412.1"/>
    </source>
</evidence>
<protein>
    <recommendedName>
        <fullName evidence="3">BTB domain-containing protein</fullName>
    </recommendedName>
</protein>
<sequence>MANPSPLRDQIELWITSPMVGLQAGTPSTTATTFQVHEALLRCRSRHCASILRRADTVDAVFSRAIHLPFDAEVVATYVQSLYSNALLWHIPSALWLKGIGNNNRLARLYVLAEYLQDAKTTNAVLAAMVQASAADVYGVRSLPSPSMVAILYRGTREESPMRRFLVDVVAGFAKEHWWPGCEGGELPQEFLFQLGREMVRRRGAIMGAMDAADYLEVEDGGGDALVPDMTGV</sequence>
<dbReference type="OrthoDB" id="1022638at2759"/>
<organism evidence="1 2">
    <name type="scientific">Melanomma pulvis-pyrius CBS 109.77</name>
    <dbReference type="NCBI Taxonomy" id="1314802"/>
    <lineage>
        <taxon>Eukaryota</taxon>
        <taxon>Fungi</taxon>
        <taxon>Dikarya</taxon>
        <taxon>Ascomycota</taxon>
        <taxon>Pezizomycotina</taxon>
        <taxon>Dothideomycetes</taxon>
        <taxon>Pleosporomycetidae</taxon>
        <taxon>Pleosporales</taxon>
        <taxon>Melanommataceae</taxon>
        <taxon>Melanomma</taxon>
    </lineage>
</organism>
<dbReference type="Proteomes" id="UP000799757">
    <property type="component" value="Unassembled WGS sequence"/>
</dbReference>
<evidence type="ECO:0008006" key="3">
    <source>
        <dbReference type="Google" id="ProtNLM"/>
    </source>
</evidence>
<name>A0A6A6XAF1_9PLEO</name>
<reference evidence="1" key="1">
    <citation type="journal article" date="2020" name="Stud. Mycol.">
        <title>101 Dothideomycetes genomes: a test case for predicting lifestyles and emergence of pathogens.</title>
        <authorList>
            <person name="Haridas S."/>
            <person name="Albert R."/>
            <person name="Binder M."/>
            <person name="Bloem J."/>
            <person name="Labutti K."/>
            <person name="Salamov A."/>
            <person name="Andreopoulos B."/>
            <person name="Baker S."/>
            <person name="Barry K."/>
            <person name="Bills G."/>
            <person name="Bluhm B."/>
            <person name="Cannon C."/>
            <person name="Castanera R."/>
            <person name="Culley D."/>
            <person name="Daum C."/>
            <person name="Ezra D."/>
            <person name="Gonzalez J."/>
            <person name="Henrissat B."/>
            <person name="Kuo A."/>
            <person name="Liang C."/>
            <person name="Lipzen A."/>
            <person name="Lutzoni F."/>
            <person name="Magnuson J."/>
            <person name="Mondo S."/>
            <person name="Nolan M."/>
            <person name="Ohm R."/>
            <person name="Pangilinan J."/>
            <person name="Park H.-J."/>
            <person name="Ramirez L."/>
            <person name="Alfaro M."/>
            <person name="Sun H."/>
            <person name="Tritt A."/>
            <person name="Yoshinaga Y."/>
            <person name="Zwiers L.-H."/>
            <person name="Turgeon B."/>
            <person name="Goodwin S."/>
            <person name="Spatafora J."/>
            <person name="Crous P."/>
            <person name="Grigoriev I."/>
        </authorList>
    </citation>
    <scope>NUCLEOTIDE SEQUENCE</scope>
    <source>
        <strain evidence="1">CBS 109.77</strain>
    </source>
</reference>
<dbReference type="EMBL" id="MU001929">
    <property type="protein sequence ID" value="KAF2793412.1"/>
    <property type="molecule type" value="Genomic_DNA"/>
</dbReference>
<dbReference type="AlphaFoldDB" id="A0A6A6XAF1"/>
<proteinExistence type="predicted"/>
<accession>A0A6A6XAF1</accession>